<feature type="domain" description="RNA polymerase Rpb2" evidence="21">
    <location>
        <begin position="823"/>
        <end position="855"/>
    </location>
</feature>
<dbReference type="InterPro" id="IPR037033">
    <property type="entry name" value="DNA-dir_RNAP_su2_hyb_sf"/>
</dbReference>
<proteinExistence type="inferred from homology"/>
<dbReference type="FunFam" id="2.40.270.10:FF:000011">
    <property type="entry name" value="DNA-directed RNA polymerase subunit beta"/>
    <property type="match status" value="1"/>
</dbReference>
<dbReference type="GO" id="GO:0046872">
    <property type="term" value="F:metal ion binding"/>
    <property type="evidence" value="ECO:0007669"/>
    <property type="project" value="UniProtKB-KW"/>
</dbReference>
<feature type="compositionally biased region" description="Acidic residues" evidence="14">
    <location>
        <begin position="70"/>
        <end position="90"/>
    </location>
</feature>
<dbReference type="InterPro" id="IPR007646">
    <property type="entry name" value="RNA_pol_Rpb2_4"/>
</dbReference>
<dbReference type="FunFam" id="3.90.1100.10:FF:000019">
    <property type="entry name" value="DNA-directed RNA polymerase subunit beta"/>
    <property type="match status" value="1"/>
</dbReference>
<feature type="domain" description="RNA polymerase Rpb2" evidence="16">
    <location>
        <begin position="1267"/>
        <end position="1352"/>
    </location>
</feature>
<name>A0A0D6EQ90_SPOSA</name>
<evidence type="ECO:0000259" key="20">
    <source>
        <dbReference type="Pfam" id="PF04566"/>
    </source>
</evidence>
<evidence type="ECO:0000256" key="10">
    <source>
        <dbReference type="ARBA" id="ARBA00023242"/>
    </source>
</evidence>
<dbReference type="PROSITE" id="PS01166">
    <property type="entry name" value="RNA_POL_BETA"/>
    <property type="match status" value="1"/>
</dbReference>
<evidence type="ECO:0000259" key="18">
    <source>
        <dbReference type="Pfam" id="PF04563"/>
    </source>
</evidence>
<accession>A0A0D6EQ90</accession>
<dbReference type="Gene3D" id="3.90.1100.10">
    <property type="match status" value="2"/>
</dbReference>
<evidence type="ECO:0000259" key="19">
    <source>
        <dbReference type="Pfam" id="PF04565"/>
    </source>
</evidence>
<evidence type="ECO:0000256" key="5">
    <source>
        <dbReference type="ARBA" id="ARBA00022679"/>
    </source>
</evidence>
<dbReference type="Gene3D" id="2.40.50.150">
    <property type="match status" value="1"/>
</dbReference>
<dbReference type="PANTHER" id="PTHR20856">
    <property type="entry name" value="DNA-DIRECTED RNA POLYMERASE I SUBUNIT 2"/>
    <property type="match status" value="1"/>
</dbReference>
<dbReference type="InterPro" id="IPR014724">
    <property type="entry name" value="RNA_pol_RPB2_OB-fold"/>
</dbReference>
<evidence type="ECO:0000256" key="4">
    <source>
        <dbReference type="ARBA" id="ARBA00022478"/>
    </source>
</evidence>
<dbReference type="Pfam" id="PF04565">
    <property type="entry name" value="RNA_pol_Rpb2_3"/>
    <property type="match status" value="1"/>
</dbReference>
<feature type="domain" description="RNA polymerase beta subunit protrusion" evidence="18">
    <location>
        <begin position="199"/>
        <end position="584"/>
    </location>
</feature>
<reference evidence="23" key="1">
    <citation type="submission" date="2015-02" db="EMBL/GenBank/DDBJ databases">
        <authorList>
            <person name="Gon?alves P."/>
        </authorList>
    </citation>
    <scope>NUCLEOTIDE SEQUENCE [LARGE SCALE GENOMIC DNA]</scope>
</reference>
<keyword evidence="23" id="KW-1185">Reference proteome</keyword>
<evidence type="ECO:0000256" key="6">
    <source>
        <dbReference type="ARBA" id="ARBA00022695"/>
    </source>
</evidence>
<dbReference type="InterPro" id="IPR007644">
    <property type="entry name" value="RNA_pol_bsu_protrusion"/>
</dbReference>
<comment type="function">
    <text evidence="11">DNA-dependent RNA polymerase catalyzes the transcription of DNA into RNA using the four ribonucleoside triphosphates as substrates. Second largest core component of RNA polymerase III which synthesizes small RNAs, such as 5S rRNA and tRNAs. Proposed to contribute to the polymerase catalytic activity and forms the polymerase active center together with the largest subunit. Pol III is composed of mobile elements and RPC2 is part of the core element with the central large cleft and probably a clamp element that moves to open and close the cleft.</text>
</comment>
<comment type="subcellular location">
    <subcellularLocation>
        <location evidence="1">Nucleus</location>
    </subcellularLocation>
</comment>
<dbReference type="EMBL" id="CENE01000017">
    <property type="protein sequence ID" value="CEQ41750.1"/>
    <property type="molecule type" value="Genomic_DNA"/>
</dbReference>
<evidence type="ECO:0000259" key="21">
    <source>
        <dbReference type="Pfam" id="PF04567"/>
    </source>
</evidence>
<keyword evidence="5 13" id="KW-0808">Transferase</keyword>
<evidence type="ECO:0000256" key="13">
    <source>
        <dbReference type="RuleBase" id="RU363031"/>
    </source>
</evidence>
<feature type="region of interest" description="Disordered" evidence="14">
    <location>
        <begin position="1"/>
        <end position="152"/>
    </location>
</feature>
<dbReference type="InterPro" id="IPR007121">
    <property type="entry name" value="RNA_pol_bsu_CS"/>
</dbReference>
<dbReference type="Pfam" id="PF04560">
    <property type="entry name" value="RNA_pol_Rpb2_7"/>
    <property type="match status" value="1"/>
</dbReference>
<feature type="domain" description="RNA polymerase Rpb2" evidence="19">
    <location>
        <begin position="620"/>
        <end position="683"/>
    </location>
</feature>
<keyword evidence="6 13" id="KW-0548">Nucleotidyltransferase</keyword>
<evidence type="ECO:0000259" key="15">
    <source>
        <dbReference type="Pfam" id="PF00562"/>
    </source>
</evidence>
<dbReference type="GO" id="GO:0006386">
    <property type="term" value="P:termination of RNA polymerase III transcription"/>
    <property type="evidence" value="ECO:0007669"/>
    <property type="project" value="UniProtKB-ARBA"/>
</dbReference>
<dbReference type="Pfam" id="PF04561">
    <property type="entry name" value="RNA_pol_Rpb2_2"/>
    <property type="match status" value="1"/>
</dbReference>
<dbReference type="FunFam" id="3.90.1100.10:FF:000020">
    <property type="entry name" value="DNA-directed RNA polymerase subunit beta"/>
    <property type="match status" value="1"/>
</dbReference>
<evidence type="ECO:0000256" key="2">
    <source>
        <dbReference type="ARBA" id="ARBA00006835"/>
    </source>
</evidence>
<feature type="compositionally biased region" description="Basic and acidic residues" evidence="14">
    <location>
        <begin position="123"/>
        <end position="148"/>
    </location>
</feature>
<dbReference type="Proteomes" id="UP000243876">
    <property type="component" value="Unassembled WGS sequence"/>
</dbReference>
<comment type="similarity">
    <text evidence="2 12">Belongs to the RNA polymerase beta chain family.</text>
</comment>
<gene>
    <name evidence="22" type="primary">SPOSA6832_03481</name>
</gene>
<feature type="domain" description="RNA polymerase Rpb2" evidence="20">
    <location>
        <begin position="741"/>
        <end position="802"/>
    </location>
</feature>
<evidence type="ECO:0000259" key="16">
    <source>
        <dbReference type="Pfam" id="PF04560"/>
    </source>
</evidence>
<dbReference type="Pfam" id="PF04567">
    <property type="entry name" value="RNA_pol_Rpb2_5"/>
    <property type="match status" value="1"/>
</dbReference>
<keyword evidence="8" id="KW-0862">Zinc</keyword>
<dbReference type="InterPro" id="IPR007641">
    <property type="entry name" value="RNA_pol_Rpb2_7"/>
</dbReference>
<feature type="domain" description="RNA polymerase Rpb2" evidence="17">
    <location>
        <begin position="347"/>
        <end position="541"/>
    </location>
</feature>
<dbReference type="GO" id="GO:0000428">
    <property type="term" value="C:DNA-directed RNA polymerase complex"/>
    <property type="evidence" value="ECO:0007669"/>
    <property type="project" value="UniProtKB-KW"/>
</dbReference>
<protein>
    <recommendedName>
        <fullName evidence="13">DNA-directed RNA polymerase subunit beta</fullName>
        <ecNumber evidence="13">2.7.7.6</ecNumber>
    </recommendedName>
</protein>
<feature type="domain" description="DNA-directed RNA polymerase subunit 2 hybrid-binding" evidence="15">
    <location>
        <begin position="870"/>
        <end position="1265"/>
    </location>
</feature>
<evidence type="ECO:0000313" key="22">
    <source>
        <dbReference type="EMBL" id="CEQ41750.1"/>
    </source>
</evidence>
<evidence type="ECO:0000256" key="7">
    <source>
        <dbReference type="ARBA" id="ARBA00022723"/>
    </source>
</evidence>
<evidence type="ECO:0000313" key="23">
    <source>
        <dbReference type="Proteomes" id="UP000243876"/>
    </source>
</evidence>
<evidence type="ECO:0000256" key="11">
    <source>
        <dbReference type="ARBA" id="ARBA00053978"/>
    </source>
</evidence>
<dbReference type="FunFam" id="2.40.270.10:FF:000006">
    <property type="entry name" value="DNA-directed RNA polymerase subunit beta"/>
    <property type="match status" value="1"/>
</dbReference>
<dbReference type="InterPro" id="IPR015712">
    <property type="entry name" value="DNA-dir_RNA_pol_su2"/>
</dbReference>
<dbReference type="Pfam" id="PF00562">
    <property type="entry name" value="RNA_pol_Rpb2_6"/>
    <property type="match status" value="1"/>
</dbReference>
<dbReference type="InterPro" id="IPR007120">
    <property type="entry name" value="DNA-dir_RNAP_su2_dom"/>
</dbReference>
<comment type="catalytic activity">
    <reaction evidence="13">
        <text>RNA(n) + a ribonucleoside 5'-triphosphate = RNA(n+1) + diphosphate</text>
        <dbReference type="Rhea" id="RHEA:21248"/>
        <dbReference type="Rhea" id="RHEA-COMP:14527"/>
        <dbReference type="Rhea" id="RHEA-COMP:17342"/>
        <dbReference type="ChEBI" id="CHEBI:33019"/>
        <dbReference type="ChEBI" id="CHEBI:61557"/>
        <dbReference type="ChEBI" id="CHEBI:140395"/>
        <dbReference type="EC" id="2.7.7.6"/>
    </reaction>
</comment>
<dbReference type="Gene3D" id="3.90.1070.20">
    <property type="match status" value="1"/>
</dbReference>
<evidence type="ECO:0000259" key="17">
    <source>
        <dbReference type="Pfam" id="PF04561"/>
    </source>
</evidence>
<dbReference type="CDD" id="cd00653">
    <property type="entry name" value="RNA_pol_B_RPB2"/>
    <property type="match status" value="1"/>
</dbReference>
<keyword evidence="10" id="KW-0539">Nucleus</keyword>
<dbReference type="InterPro" id="IPR007642">
    <property type="entry name" value="RNA_pol_Rpb2_2"/>
</dbReference>
<evidence type="ECO:0000256" key="1">
    <source>
        <dbReference type="ARBA" id="ARBA00004123"/>
    </source>
</evidence>
<evidence type="ECO:0000256" key="12">
    <source>
        <dbReference type="RuleBase" id="RU000434"/>
    </source>
</evidence>
<organism evidence="22 23">
    <name type="scientific">Sporidiobolus salmonicolor</name>
    <name type="common">Yeast-like fungus</name>
    <name type="synonym">Sporobolomyces salmonicolor</name>
    <dbReference type="NCBI Taxonomy" id="5005"/>
    <lineage>
        <taxon>Eukaryota</taxon>
        <taxon>Fungi</taxon>
        <taxon>Dikarya</taxon>
        <taxon>Basidiomycota</taxon>
        <taxon>Pucciniomycotina</taxon>
        <taxon>Microbotryomycetes</taxon>
        <taxon>Sporidiobolales</taxon>
        <taxon>Sporidiobolaceae</taxon>
        <taxon>Sporobolomyces</taxon>
    </lineage>
</organism>
<dbReference type="Gene3D" id="2.40.270.10">
    <property type="entry name" value="DNA-directed RNA polymerase, subunit 2, domain 6"/>
    <property type="match status" value="1"/>
</dbReference>
<dbReference type="InterPro" id="IPR007647">
    <property type="entry name" value="RNA_pol_Rpb2_5"/>
</dbReference>
<keyword evidence="7" id="KW-0479">Metal-binding</keyword>
<comment type="subunit">
    <text evidence="3">Component of the RNA polymerase III (Pol III) complex consisting of 17 subunits.</text>
</comment>
<dbReference type="InterPro" id="IPR007645">
    <property type="entry name" value="RNA_pol_Rpb2_3"/>
</dbReference>
<dbReference type="GO" id="GO:0003899">
    <property type="term" value="F:DNA-directed RNA polymerase activity"/>
    <property type="evidence" value="ECO:0007669"/>
    <property type="project" value="UniProtKB-EC"/>
</dbReference>
<dbReference type="Pfam" id="PF04563">
    <property type="entry name" value="RNA_pol_Rpb2_1"/>
    <property type="match status" value="1"/>
</dbReference>
<dbReference type="Pfam" id="PF04566">
    <property type="entry name" value="RNA_pol_Rpb2_4"/>
    <property type="match status" value="1"/>
</dbReference>
<evidence type="ECO:0000256" key="9">
    <source>
        <dbReference type="ARBA" id="ARBA00023163"/>
    </source>
</evidence>
<keyword evidence="9 13" id="KW-0804">Transcription</keyword>
<dbReference type="SUPFAM" id="SSF64484">
    <property type="entry name" value="beta and beta-prime subunits of DNA dependent RNA-polymerase"/>
    <property type="match status" value="1"/>
</dbReference>
<dbReference type="GO" id="GO:0005634">
    <property type="term" value="C:nucleus"/>
    <property type="evidence" value="ECO:0007669"/>
    <property type="project" value="UniProtKB-SubCell"/>
</dbReference>
<feature type="compositionally biased region" description="Low complexity" evidence="14">
    <location>
        <begin position="8"/>
        <end position="54"/>
    </location>
</feature>
<evidence type="ECO:0000256" key="14">
    <source>
        <dbReference type="SAM" id="MobiDB-lite"/>
    </source>
</evidence>
<dbReference type="FunFam" id="3.90.1110.10:FF:000006">
    <property type="entry name" value="DNA-directed RNA polymerase subunit beta"/>
    <property type="match status" value="1"/>
</dbReference>
<dbReference type="GO" id="GO:0003677">
    <property type="term" value="F:DNA binding"/>
    <property type="evidence" value="ECO:0007669"/>
    <property type="project" value="InterPro"/>
</dbReference>
<keyword evidence="4 13" id="KW-0240">DNA-directed RNA polymerase</keyword>
<dbReference type="Gene3D" id="3.90.1800.10">
    <property type="entry name" value="RNA polymerase alpha subunit dimerisation domain"/>
    <property type="match status" value="1"/>
</dbReference>
<feature type="non-terminal residue" evidence="22">
    <location>
        <position position="1"/>
    </location>
</feature>
<sequence length="1356" mass="149248">MPPKNKVAAARAAAAAKRAASASTSSTPAPDAESAPTPSSAALTAPSASTSQPALESNLPPAKALPTEPMDLDETQEDGTGDTEMVDGEPDAAAGLEDEVMRGGNMRGATVDRKKASASSLGEEGRSMGRGAADPKGKGKASEKDGEMQSRQSVKDLGVVADGLEAMGQENWKGKALTDPVKSVADKWDLLPAFLAVKGLVKQHIDSFNYFVDVDLQAILRANARITSDVDPNFYLEYLDIRVGSPERPDENAINPSITPHECRLRDLSYSAPVYVSVRYTRGKQEIVSKGIKIGRLPIMLRSNKCVLTGKNKAQLAQMTECPLDPGGYFVVKGTEKVILVQEQLSKNRIIVETEPKKGLVQASVTSSTHERKSKTYVLTKHGKIYLKHNSIHEDIPIAVVLRALGIVSAREIVQLVCGNDDDLRAHFAVNIEELEDLKTKSGQSIPVQTQQQALDYIGHRVKIIRKTGFGAGGAWQARRPASEEAIEVLATVVLAHVPVEDLNFRPKAIYIANMARRVLAAMEDPKNVDDRDYVGNKRLELAGQLLSLLFEDLFKKFNHDLKTNIDKILKKSNRATEFDAIKQFQLHGDGITQGFVRAISTGNWSLKRFKMERAGITHVLSRLSFISALGMMTRISSQFEKTRKVSGPRALQPSQWGMLCPSDTPEGEACGLVKNLALMTHITTDVEEEPIWDICFLIGVEGEYLSALKHPTAPADVPHCLTDINVLDGTEIYAEGHLVVYLNGNVLGLTRCGPRFVRTFRQLRRAGRINEFVSIYVNLQQQAIHIASDGGRICRPLIIVENGESKVKEGHMKMLRNKVMTFDDFLRKGLIEYLDVNEENDTYITLYEEEIKPETTHVEIEPFTLLGAVAGLIPYPHHNQSPRNTYQCAMGKQAIGAIAHNQLNRIDTLLYLMVYPQTPMCRTRTIELIGYDQLPAGQNATVAVMSYSGYDIEDALILNRASVDRGFGRCQVFRKYTTLLKRYPNGLCVFFPFLPLSASSGHKANAHGCSYDRLADPPKTESGEVMPRYGILDLDGLAHVGEQVNPGQIYINKQTPSNANDNSLAATGATASTWKNTGMSYRAVIPGYIDKVLLTDTDQDSTLVKVLIRQTRRPELGDKFSSRHGQKGVCGLIVPQEDMPFNDAGICPDIIMNPHGFPSRMTVGKMLELLSGKAGVIKGKFEYGTAFGGSKAEDMSRVLIEAGYSYAGKDYLTSGITGQPLECYVYMGPIYYQKLKHMVIDKMHARARGPRAVLTRQPTEGRSRDGGLRLGEMERDCLIAHGASQLLLERLMVSSDAFKVDVCQECGFMGYNGFCMRCKTSKRVVKLMIPYACKLLFQELMAMNIAPRLVLEDAV</sequence>
<evidence type="ECO:0000256" key="8">
    <source>
        <dbReference type="ARBA" id="ARBA00022833"/>
    </source>
</evidence>
<evidence type="ECO:0000256" key="3">
    <source>
        <dbReference type="ARBA" id="ARBA00011206"/>
    </source>
</evidence>
<dbReference type="GO" id="GO:0032549">
    <property type="term" value="F:ribonucleoside binding"/>
    <property type="evidence" value="ECO:0007669"/>
    <property type="project" value="InterPro"/>
</dbReference>
<dbReference type="FunFam" id="3.90.1800.10:FF:000003">
    <property type="entry name" value="DNA-directed RNA polymerase subunit beta"/>
    <property type="match status" value="1"/>
</dbReference>
<dbReference type="OrthoDB" id="10248617at2759"/>
<dbReference type="EC" id="2.7.7.6" evidence="13"/>